<dbReference type="SFLD" id="SFLDS00003">
    <property type="entry name" value="Haloacid_Dehalogenase"/>
    <property type="match status" value="1"/>
</dbReference>
<dbReference type="PANTHER" id="PTHR43481">
    <property type="entry name" value="FRUCTOSE-1-PHOSPHATE PHOSPHATASE"/>
    <property type="match status" value="1"/>
</dbReference>
<keyword evidence="2" id="KW-1185">Reference proteome</keyword>
<dbReference type="EMBL" id="JAASQL010000003">
    <property type="protein sequence ID" value="NIJ45732.1"/>
    <property type="molecule type" value="Genomic_DNA"/>
</dbReference>
<sequence>MSKLPFPKAVLFDFDGVVVDSANCHDDAWASAFREIFNKEICPFPRESHAGKAPYLIADYFAEFGGDVSRGAELNKLKQEHILKTTVPPKLLPGAVEIQQFLEENKIPHGIASNAYSGFVQNSVNQTGIGFKICMGVDQFSEPKPSPVPYLTLAERLGVKKEDYAHTIIFEDSLTGMRAAAATGMVAVGVLTQYSKEELLANGAVKVFPTLLEAYQEIVSL</sequence>
<protein>
    <submittedName>
        <fullName evidence="1">HAD superfamily hydrolase (TIGR01509 family)</fullName>
    </submittedName>
</protein>
<dbReference type="InterPro" id="IPR051806">
    <property type="entry name" value="HAD-like_SPP"/>
</dbReference>
<dbReference type="SFLD" id="SFLDG01129">
    <property type="entry name" value="C1.5:_HAD__Beta-PGM__Phosphata"/>
    <property type="match status" value="1"/>
</dbReference>
<dbReference type="InterPro" id="IPR036412">
    <property type="entry name" value="HAD-like_sf"/>
</dbReference>
<proteinExistence type="predicted"/>
<keyword evidence="1" id="KW-0378">Hydrolase</keyword>
<dbReference type="InterPro" id="IPR006439">
    <property type="entry name" value="HAD-SF_hydro_IA"/>
</dbReference>
<gene>
    <name evidence="1" type="ORF">FHR24_002203</name>
</gene>
<dbReference type="RefSeq" id="WP_167188402.1">
    <property type="nucleotide sequence ID" value="NZ_JAASQL010000003.1"/>
</dbReference>
<name>A0ABX0UA88_9FLAO</name>
<dbReference type="Gene3D" id="1.10.150.240">
    <property type="entry name" value="Putative phosphatase, domain 2"/>
    <property type="match status" value="1"/>
</dbReference>
<comment type="caution">
    <text evidence="1">The sequence shown here is derived from an EMBL/GenBank/DDBJ whole genome shotgun (WGS) entry which is preliminary data.</text>
</comment>
<evidence type="ECO:0000313" key="2">
    <source>
        <dbReference type="Proteomes" id="UP000745859"/>
    </source>
</evidence>
<accession>A0ABX0UA88</accession>
<dbReference type="Pfam" id="PF00702">
    <property type="entry name" value="Hydrolase"/>
    <property type="match status" value="1"/>
</dbReference>
<dbReference type="Gene3D" id="3.40.50.1000">
    <property type="entry name" value="HAD superfamily/HAD-like"/>
    <property type="match status" value="1"/>
</dbReference>
<organism evidence="1 2">
    <name type="scientific">Wenyingzhuangia heitensis</name>
    <dbReference type="NCBI Taxonomy" id="1487859"/>
    <lineage>
        <taxon>Bacteria</taxon>
        <taxon>Pseudomonadati</taxon>
        <taxon>Bacteroidota</taxon>
        <taxon>Flavobacteriia</taxon>
        <taxon>Flavobacteriales</taxon>
        <taxon>Flavobacteriaceae</taxon>
        <taxon>Wenyingzhuangia</taxon>
    </lineage>
</organism>
<dbReference type="Proteomes" id="UP000745859">
    <property type="component" value="Unassembled WGS sequence"/>
</dbReference>
<dbReference type="PANTHER" id="PTHR43481:SF4">
    <property type="entry name" value="GLYCEROL-1-PHOSPHATE PHOSPHOHYDROLASE 1-RELATED"/>
    <property type="match status" value="1"/>
</dbReference>
<dbReference type="GO" id="GO:0016787">
    <property type="term" value="F:hydrolase activity"/>
    <property type="evidence" value="ECO:0007669"/>
    <property type="project" value="UniProtKB-KW"/>
</dbReference>
<dbReference type="SUPFAM" id="SSF56784">
    <property type="entry name" value="HAD-like"/>
    <property type="match status" value="1"/>
</dbReference>
<evidence type="ECO:0000313" key="1">
    <source>
        <dbReference type="EMBL" id="NIJ45732.1"/>
    </source>
</evidence>
<dbReference type="NCBIfam" id="TIGR01509">
    <property type="entry name" value="HAD-SF-IA-v3"/>
    <property type="match status" value="1"/>
</dbReference>
<dbReference type="InterPro" id="IPR023214">
    <property type="entry name" value="HAD_sf"/>
</dbReference>
<dbReference type="InterPro" id="IPR023198">
    <property type="entry name" value="PGP-like_dom2"/>
</dbReference>
<reference evidence="1 2" key="1">
    <citation type="submission" date="2020-03" db="EMBL/GenBank/DDBJ databases">
        <title>Genomic Encyclopedia of Type Strains, Phase IV (KMG-IV): sequencing the most valuable type-strain genomes for metagenomic binning, comparative biology and taxonomic classification.</title>
        <authorList>
            <person name="Goeker M."/>
        </authorList>
    </citation>
    <scope>NUCLEOTIDE SEQUENCE [LARGE SCALE GENOMIC DNA]</scope>
    <source>
        <strain evidence="1 2">DSM 101599</strain>
    </source>
</reference>
<dbReference type="CDD" id="cd07505">
    <property type="entry name" value="HAD_BPGM-like"/>
    <property type="match status" value="1"/>
</dbReference>